<proteinExistence type="predicted"/>
<sequence>MQYSSLFLAALSATGTLAAPMGTAIAAGNHSIQVLLQNQATESGAGISFTEGALPQQLSPSQFGPFETLLLTLGADVNPQTLRCKAIDDLGNPIVGLRGENVDITFGDGGNGAWTFRKPTIVSSVICDPTFVKTDKSENNVRVQLSGPGELATQTEFTGAASETKPPVGSNGPYDTIELDVGILVEDQGIRCKVLDNNGKEIIAVRGANTDTTFSDAGKGAWAFQKASEVSQIICDPAFVAAPL</sequence>
<reference evidence="2" key="1">
    <citation type="journal article" date="2020" name="Stud. Mycol.">
        <title>101 Dothideomycetes genomes: a test case for predicting lifestyles and emergence of pathogens.</title>
        <authorList>
            <person name="Haridas S."/>
            <person name="Albert R."/>
            <person name="Binder M."/>
            <person name="Bloem J."/>
            <person name="Labutti K."/>
            <person name="Salamov A."/>
            <person name="Andreopoulos B."/>
            <person name="Baker S."/>
            <person name="Barry K."/>
            <person name="Bills G."/>
            <person name="Bluhm B."/>
            <person name="Cannon C."/>
            <person name="Castanera R."/>
            <person name="Culley D."/>
            <person name="Daum C."/>
            <person name="Ezra D."/>
            <person name="Gonzalez J."/>
            <person name="Henrissat B."/>
            <person name="Kuo A."/>
            <person name="Liang C."/>
            <person name="Lipzen A."/>
            <person name="Lutzoni F."/>
            <person name="Magnuson J."/>
            <person name="Mondo S."/>
            <person name="Nolan M."/>
            <person name="Ohm R."/>
            <person name="Pangilinan J."/>
            <person name="Park H.-J."/>
            <person name="Ramirez L."/>
            <person name="Alfaro M."/>
            <person name="Sun H."/>
            <person name="Tritt A."/>
            <person name="Yoshinaga Y."/>
            <person name="Zwiers L.-H."/>
            <person name="Turgeon B."/>
            <person name="Goodwin S."/>
            <person name="Spatafora J."/>
            <person name="Crous P."/>
            <person name="Grigoriev I."/>
        </authorList>
    </citation>
    <scope>NUCLEOTIDE SEQUENCE</scope>
    <source>
        <strain evidence="2">CBS 122681</strain>
    </source>
</reference>
<gene>
    <name evidence="2" type="ORF">K491DRAFT_761267</name>
</gene>
<evidence type="ECO:0008006" key="4">
    <source>
        <dbReference type="Google" id="ProtNLM"/>
    </source>
</evidence>
<evidence type="ECO:0000313" key="3">
    <source>
        <dbReference type="Proteomes" id="UP000799324"/>
    </source>
</evidence>
<keyword evidence="1" id="KW-0732">Signal</keyword>
<dbReference type="OrthoDB" id="4132046at2759"/>
<evidence type="ECO:0000313" key="2">
    <source>
        <dbReference type="EMBL" id="KAF2651153.1"/>
    </source>
</evidence>
<dbReference type="Proteomes" id="UP000799324">
    <property type="component" value="Unassembled WGS sequence"/>
</dbReference>
<dbReference type="EMBL" id="MU004433">
    <property type="protein sequence ID" value="KAF2651153.1"/>
    <property type="molecule type" value="Genomic_DNA"/>
</dbReference>
<feature type="chain" id="PRO_5025386284" description="Ubiquitin 3 binding protein But2 C-terminal domain-containing protein" evidence="1">
    <location>
        <begin position="19"/>
        <end position="244"/>
    </location>
</feature>
<organism evidence="2 3">
    <name type="scientific">Lophiostoma macrostomum CBS 122681</name>
    <dbReference type="NCBI Taxonomy" id="1314788"/>
    <lineage>
        <taxon>Eukaryota</taxon>
        <taxon>Fungi</taxon>
        <taxon>Dikarya</taxon>
        <taxon>Ascomycota</taxon>
        <taxon>Pezizomycotina</taxon>
        <taxon>Dothideomycetes</taxon>
        <taxon>Pleosporomycetidae</taxon>
        <taxon>Pleosporales</taxon>
        <taxon>Lophiostomataceae</taxon>
        <taxon>Lophiostoma</taxon>
    </lineage>
</organism>
<name>A0A6A6SX34_9PLEO</name>
<dbReference type="AlphaFoldDB" id="A0A6A6SX34"/>
<evidence type="ECO:0000256" key="1">
    <source>
        <dbReference type="SAM" id="SignalP"/>
    </source>
</evidence>
<accession>A0A6A6SX34</accession>
<feature type="signal peptide" evidence="1">
    <location>
        <begin position="1"/>
        <end position="18"/>
    </location>
</feature>
<keyword evidence="3" id="KW-1185">Reference proteome</keyword>
<protein>
    <recommendedName>
        <fullName evidence="4">Ubiquitin 3 binding protein But2 C-terminal domain-containing protein</fullName>
    </recommendedName>
</protein>